<evidence type="ECO:0000313" key="2">
    <source>
        <dbReference type="Proteomes" id="UP000324222"/>
    </source>
</evidence>
<sequence length="75" mass="8621">MSEKETICYDQKGREKLYRAGRRTSNELRESEAGDLVPPASPQPKRYFIAWPALAFSMIARPQLFPVHRDRLVSG</sequence>
<protein>
    <submittedName>
        <fullName evidence="1">Uncharacterized protein</fullName>
    </submittedName>
</protein>
<proteinExistence type="predicted"/>
<reference evidence="1 2" key="1">
    <citation type="submission" date="2019-05" db="EMBL/GenBank/DDBJ databases">
        <title>Another draft genome of Portunus trituberculatus and its Hox gene families provides insights of decapod evolution.</title>
        <authorList>
            <person name="Jeong J.-H."/>
            <person name="Song I."/>
            <person name="Kim S."/>
            <person name="Choi T."/>
            <person name="Kim D."/>
            <person name="Ryu S."/>
            <person name="Kim W."/>
        </authorList>
    </citation>
    <scope>NUCLEOTIDE SEQUENCE [LARGE SCALE GENOMIC DNA]</scope>
    <source>
        <tissue evidence="1">Muscle</tissue>
    </source>
</reference>
<dbReference type="EMBL" id="VSRR010013710">
    <property type="protein sequence ID" value="MPC56121.1"/>
    <property type="molecule type" value="Genomic_DNA"/>
</dbReference>
<name>A0A5B7G806_PORTR</name>
<organism evidence="1 2">
    <name type="scientific">Portunus trituberculatus</name>
    <name type="common">Swimming crab</name>
    <name type="synonym">Neptunus trituberculatus</name>
    <dbReference type="NCBI Taxonomy" id="210409"/>
    <lineage>
        <taxon>Eukaryota</taxon>
        <taxon>Metazoa</taxon>
        <taxon>Ecdysozoa</taxon>
        <taxon>Arthropoda</taxon>
        <taxon>Crustacea</taxon>
        <taxon>Multicrustacea</taxon>
        <taxon>Malacostraca</taxon>
        <taxon>Eumalacostraca</taxon>
        <taxon>Eucarida</taxon>
        <taxon>Decapoda</taxon>
        <taxon>Pleocyemata</taxon>
        <taxon>Brachyura</taxon>
        <taxon>Eubrachyura</taxon>
        <taxon>Portunoidea</taxon>
        <taxon>Portunidae</taxon>
        <taxon>Portuninae</taxon>
        <taxon>Portunus</taxon>
    </lineage>
</organism>
<gene>
    <name evidence="1" type="ORF">E2C01_050074</name>
</gene>
<evidence type="ECO:0000313" key="1">
    <source>
        <dbReference type="EMBL" id="MPC56121.1"/>
    </source>
</evidence>
<dbReference type="Proteomes" id="UP000324222">
    <property type="component" value="Unassembled WGS sequence"/>
</dbReference>
<dbReference type="AlphaFoldDB" id="A0A5B7G806"/>
<comment type="caution">
    <text evidence="1">The sequence shown here is derived from an EMBL/GenBank/DDBJ whole genome shotgun (WGS) entry which is preliminary data.</text>
</comment>
<accession>A0A5B7G806</accession>
<keyword evidence="2" id="KW-1185">Reference proteome</keyword>